<accession>A0A366EZN8</accession>
<dbReference type="Pfam" id="PF06906">
    <property type="entry name" value="DUF1272"/>
    <property type="match status" value="1"/>
</dbReference>
<dbReference type="Proteomes" id="UP000252118">
    <property type="component" value="Unassembled WGS sequence"/>
</dbReference>
<reference evidence="2 3" key="1">
    <citation type="submission" date="2018-06" db="EMBL/GenBank/DDBJ databases">
        <title>Freshwater and sediment microbial communities from various areas in North America, analyzing microbe dynamics in response to fracking.</title>
        <authorList>
            <person name="Lamendella R."/>
        </authorList>
    </citation>
    <scope>NUCLEOTIDE SEQUENCE [LARGE SCALE GENOMIC DNA]</scope>
    <source>
        <strain evidence="2 3">97B</strain>
    </source>
</reference>
<dbReference type="RefSeq" id="WP_113967761.1">
    <property type="nucleotide sequence ID" value="NZ_QNRJ01000001.1"/>
</dbReference>
<evidence type="ECO:0000259" key="1">
    <source>
        <dbReference type="PROSITE" id="PS50089"/>
    </source>
</evidence>
<evidence type="ECO:0000313" key="2">
    <source>
        <dbReference type="EMBL" id="RBP07863.1"/>
    </source>
</evidence>
<comment type="caution">
    <text evidence="2">The sequence shown here is derived from an EMBL/GenBank/DDBJ whole genome shotgun (WGS) entry which is preliminary data.</text>
</comment>
<gene>
    <name evidence="2" type="ORF">DET59_101231</name>
</gene>
<dbReference type="AlphaFoldDB" id="A0A366EZN8"/>
<proteinExistence type="predicted"/>
<dbReference type="InterPro" id="IPR010696">
    <property type="entry name" value="DUF1272"/>
</dbReference>
<organism evidence="2 3">
    <name type="scientific">Rossellomorea aquimaris</name>
    <dbReference type="NCBI Taxonomy" id="189382"/>
    <lineage>
        <taxon>Bacteria</taxon>
        <taxon>Bacillati</taxon>
        <taxon>Bacillota</taxon>
        <taxon>Bacilli</taxon>
        <taxon>Bacillales</taxon>
        <taxon>Bacillaceae</taxon>
        <taxon>Rossellomorea</taxon>
    </lineage>
</organism>
<dbReference type="OrthoDB" id="9808883at2"/>
<name>A0A366EZN8_9BACI</name>
<sequence length="60" mass="6708">MGLEMKTDCQACRRTLTDDAYICVHECTFCEDCTAKNDSICPNCSGELVRRPKPPTGIEH</sequence>
<evidence type="ECO:0000313" key="3">
    <source>
        <dbReference type="Proteomes" id="UP000252118"/>
    </source>
</evidence>
<dbReference type="PROSITE" id="PS50089">
    <property type="entry name" value="ZF_RING_2"/>
    <property type="match status" value="1"/>
</dbReference>
<feature type="domain" description="RING-type" evidence="1">
    <location>
        <begin position="9"/>
        <end position="45"/>
    </location>
</feature>
<dbReference type="InterPro" id="IPR001841">
    <property type="entry name" value="Znf_RING"/>
</dbReference>
<protein>
    <recommendedName>
        <fullName evidence="1">RING-type domain-containing protein</fullName>
    </recommendedName>
</protein>
<dbReference type="EMBL" id="QNRJ01000001">
    <property type="protein sequence ID" value="RBP07863.1"/>
    <property type="molecule type" value="Genomic_DNA"/>
</dbReference>